<reference evidence="2" key="2">
    <citation type="journal article" date="2016" name="Fungal Biol.">
        <title>Ochratoxin A production by Penicillium thymicola.</title>
        <authorList>
            <person name="Nguyen H.D.T."/>
            <person name="McMullin D.R."/>
            <person name="Ponomareva E."/>
            <person name="Riley R."/>
            <person name="Pomraning K.R."/>
            <person name="Baker S.E."/>
            <person name="Seifert K.A."/>
        </authorList>
    </citation>
    <scope>NUCLEOTIDE SEQUENCE</scope>
    <source>
        <strain evidence="2">DAOM 180753</strain>
    </source>
</reference>
<name>A0AAI9TBP6_PENTH</name>
<gene>
    <name evidence="2" type="ORF">VN97_g9777</name>
</gene>
<sequence length="192" mass="21755">MRRRRERVYHDTGLTIDLAVIAFIASWRVDTASRKLRNRIDAAHAPRLRGSRRCRVKNPIRGPIIQSHVAEEETSHSTKNLAIGTPKNGQQRTNLATAAKTRPRSLGIPHFNKEELHRTKETGSWRKTQSTPRSTSTKEGGNVTSCTMQSRVQNPPGPEKTPSRWTFKGLRGPAQTYQWPARYMGPIHMISL</sequence>
<accession>A0AAI9TBP6</accession>
<evidence type="ECO:0000256" key="1">
    <source>
        <dbReference type="SAM" id="MobiDB-lite"/>
    </source>
</evidence>
<feature type="compositionally biased region" description="Basic and acidic residues" evidence="1">
    <location>
        <begin position="112"/>
        <end position="124"/>
    </location>
</feature>
<evidence type="ECO:0000313" key="2">
    <source>
        <dbReference type="EMBL" id="KAJ9483619.1"/>
    </source>
</evidence>
<keyword evidence="3" id="KW-1185">Reference proteome</keyword>
<comment type="caution">
    <text evidence="2">The sequence shown here is derived from an EMBL/GenBank/DDBJ whole genome shotgun (WGS) entry which is preliminary data.</text>
</comment>
<reference evidence="2" key="1">
    <citation type="submission" date="2015-06" db="EMBL/GenBank/DDBJ databases">
        <authorList>
            <person name="Nguyen H."/>
        </authorList>
    </citation>
    <scope>NUCLEOTIDE SEQUENCE</scope>
    <source>
        <strain evidence="2">DAOM 180753</strain>
    </source>
</reference>
<protein>
    <submittedName>
        <fullName evidence="2">Uncharacterized protein</fullName>
    </submittedName>
</protein>
<dbReference type="AlphaFoldDB" id="A0AAI9TBP6"/>
<organism evidence="2 3">
    <name type="scientific">Penicillium thymicola</name>
    <dbReference type="NCBI Taxonomy" id="293382"/>
    <lineage>
        <taxon>Eukaryota</taxon>
        <taxon>Fungi</taxon>
        <taxon>Dikarya</taxon>
        <taxon>Ascomycota</taxon>
        <taxon>Pezizomycotina</taxon>
        <taxon>Eurotiomycetes</taxon>
        <taxon>Eurotiomycetidae</taxon>
        <taxon>Eurotiales</taxon>
        <taxon>Aspergillaceae</taxon>
        <taxon>Penicillium</taxon>
    </lineage>
</organism>
<feature type="non-terminal residue" evidence="2">
    <location>
        <position position="192"/>
    </location>
</feature>
<dbReference type="Proteomes" id="UP001227192">
    <property type="component" value="Unassembled WGS sequence"/>
</dbReference>
<proteinExistence type="predicted"/>
<feature type="compositionally biased region" description="Polar residues" evidence="1">
    <location>
        <begin position="125"/>
        <end position="153"/>
    </location>
</feature>
<feature type="region of interest" description="Disordered" evidence="1">
    <location>
        <begin position="112"/>
        <end position="164"/>
    </location>
</feature>
<evidence type="ECO:0000313" key="3">
    <source>
        <dbReference type="Proteomes" id="UP001227192"/>
    </source>
</evidence>
<dbReference type="EMBL" id="LACB01000412">
    <property type="protein sequence ID" value="KAJ9483619.1"/>
    <property type="molecule type" value="Genomic_DNA"/>
</dbReference>
<feature type="region of interest" description="Disordered" evidence="1">
    <location>
        <begin position="70"/>
        <end position="91"/>
    </location>
</feature>